<dbReference type="EMBL" id="CP123384">
    <property type="protein sequence ID" value="XCC93769.1"/>
    <property type="molecule type" value="Genomic_DNA"/>
</dbReference>
<reference evidence="2" key="1">
    <citation type="submission" date="2023-02" db="EMBL/GenBank/DDBJ databases">
        <title>Description and genomic characterization of Salipiger bruguierae sp. nov., isolated from the sediment of mangrove plant Bruguiera sexangula.</title>
        <authorList>
            <person name="Long M."/>
        </authorList>
    </citation>
    <scope>NUCLEOTIDE SEQUENCE</scope>
    <source>
        <strain evidence="2">H15</strain>
    </source>
</reference>
<protein>
    <recommendedName>
        <fullName evidence="3">Lipoprotein</fullName>
    </recommendedName>
</protein>
<feature type="signal peptide" evidence="1">
    <location>
        <begin position="1"/>
        <end position="28"/>
    </location>
</feature>
<keyword evidence="1" id="KW-0732">Signal</keyword>
<sequence>MGQYSRPLLRTGAALALAALLGACGASKDDPEFGGLQFRGNAKPAGDDRANFVATVSNAARAPYSAVDAGLYEGTKYCIHYLGTSDIAWAVEPEAMRAQPRLSGSDLVMRGRCLG</sequence>
<proteinExistence type="predicted"/>
<name>A0AAU8AGA9_9RHOB</name>
<organism evidence="2">
    <name type="scientific">Alloyangia sp. H15</name>
    <dbReference type="NCBI Taxonomy" id="3029062"/>
    <lineage>
        <taxon>Bacteria</taxon>
        <taxon>Pseudomonadati</taxon>
        <taxon>Pseudomonadota</taxon>
        <taxon>Alphaproteobacteria</taxon>
        <taxon>Rhodobacterales</taxon>
        <taxon>Roseobacteraceae</taxon>
        <taxon>Alloyangia</taxon>
    </lineage>
</organism>
<evidence type="ECO:0008006" key="3">
    <source>
        <dbReference type="Google" id="ProtNLM"/>
    </source>
</evidence>
<feature type="chain" id="PRO_5043964160" description="Lipoprotein" evidence="1">
    <location>
        <begin position="29"/>
        <end position="115"/>
    </location>
</feature>
<accession>A0AAU8AGA9</accession>
<evidence type="ECO:0000256" key="1">
    <source>
        <dbReference type="SAM" id="SignalP"/>
    </source>
</evidence>
<evidence type="ECO:0000313" key="2">
    <source>
        <dbReference type="EMBL" id="XCC93769.1"/>
    </source>
</evidence>
<dbReference type="AlphaFoldDB" id="A0AAU8AGA9"/>
<gene>
    <name evidence="2" type="ORF">PVT71_00770</name>
</gene>
<dbReference type="RefSeq" id="WP_353472589.1">
    <property type="nucleotide sequence ID" value="NZ_CP123384.1"/>
</dbReference>
<dbReference type="PROSITE" id="PS51257">
    <property type="entry name" value="PROKAR_LIPOPROTEIN"/>
    <property type="match status" value="1"/>
</dbReference>